<protein>
    <submittedName>
        <fullName evidence="2">Uncharacterized protein</fullName>
    </submittedName>
</protein>
<dbReference type="Proteomes" id="UP001166304">
    <property type="component" value="Unassembled WGS sequence"/>
</dbReference>
<feature type="transmembrane region" description="Helical" evidence="1">
    <location>
        <begin position="224"/>
        <end position="248"/>
    </location>
</feature>
<evidence type="ECO:0000313" key="3">
    <source>
        <dbReference type="Proteomes" id="UP001166304"/>
    </source>
</evidence>
<feature type="transmembrane region" description="Helical" evidence="1">
    <location>
        <begin position="417"/>
        <end position="437"/>
    </location>
</feature>
<sequence>MKESTKTRRGVRTKLYFIALFFLISVTWWVAFNWSTAPQVIGYLLLISIYLLALFELELCPQNGYRWRRPLILLLVPLVPILIVIDPVEIGLVGHDAYWTLNHAKEFRSGLTITGFTDEYLSFPLYYAFAHGINIFVRDLELTAKYVPLLTAATPAMYYLGLRRLMAERAAYTSSVGVASIQTLLFFEAMFVDESLAVLLFSSLPLFGLIATKTSHREIIWPPLVAIALTHHFLAAVTLAFVGLWWGVHWRDSQVMSNLFRIDSRQFDPPASVVVIGCVFLSIALFLLYPFAQTVLRGLFQSLAAGPSASTGQVSVSVIQPSLQEMIKSIGGRVATGLVVGLAFLSVVSRRKIPEWEFSWALFGGGLAVVYVFTLAVGQMLNLGGTRLYLPMTIVLLPVAISYLHRSEWQARTVASYFVITIFVTAQIFALAPPLVYSDTSTGYVHHGHYTGPAHQAAETLATVGSDETTVVGYEPELWEVRGQTRFQRFTEEQWLFVDCSDALYAWKEATEKEFNIPRETFERDYNKIYDAGSISLSRCRIPPGLRKSF</sequence>
<keyword evidence="3" id="KW-1185">Reference proteome</keyword>
<feature type="transmembrane region" description="Helical" evidence="1">
    <location>
        <begin position="40"/>
        <end position="59"/>
    </location>
</feature>
<comment type="caution">
    <text evidence="2">The sequence shown here is derived from an EMBL/GenBank/DDBJ whole genome shotgun (WGS) entry which is preliminary data.</text>
</comment>
<dbReference type="EMBL" id="JAHQXE010000005">
    <property type="protein sequence ID" value="MBV0903308.1"/>
    <property type="molecule type" value="Genomic_DNA"/>
</dbReference>
<organism evidence="2 3">
    <name type="scientific">Haloarcula salina</name>
    <dbReference type="NCBI Taxonomy" id="1429914"/>
    <lineage>
        <taxon>Archaea</taxon>
        <taxon>Methanobacteriati</taxon>
        <taxon>Methanobacteriota</taxon>
        <taxon>Stenosarchaea group</taxon>
        <taxon>Halobacteria</taxon>
        <taxon>Halobacteriales</taxon>
        <taxon>Haloarculaceae</taxon>
        <taxon>Haloarcula</taxon>
    </lineage>
</organism>
<name>A0AA41KK01_9EURY</name>
<feature type="transmembrane region" description="Helical" evidence="1">
    <location>
        <begin position="330"/>
        <end position="348"/>
    </location>
</feature>
<evidence type="ECO:0000313" key="2">
    <source>
        <dbReference type="EMBL" id="MBV0903308.1"/>
    </source>
</evidence>
<proteinExistence type="predicted"/>
<gene>
    <name evidence="2" type="ORF">KTS37_16080</name>
</gene>
<reference evidence="2" key="1">
    <citation type="submission" date="2021-06" db="EMBL/GenBank/DDBJ databases">
        <title>New haloarchaea isolates fom saline soil.</title>
        <authorList>
            <person name="Duran-Viseras A."/>
            <person name="Sanchez-Porro C.S."/>
            <person name="Ventosa A."/>
        </authorList>
    </citation>
    <scope>NUCLEOTIDE SEQUENCE</scope>
    <source>
        <strain evidence="2">JCM 18369</strain>
    </source>
</reference>
<dbReference type="AlphaFoldDB" id="A0AA41KK01"/>
<feature type="transmembrane region" description="Helical" evidence="1">
    <location>
        <begin position="388"/>
        <end position="405"/>
    </location>
</feature>
<feature type="transmembrane region" description="Helical" evidence="1">
    <location>
        <begin position="269"/>
        <end position="292"/>
    </location>
</feature>
<dbReference type="RefSeq" id="WP_162414046.1">
    <property type="nucleotide sequence ID" value="NZ_JAHQXE010000005.1"/>
</dbReference>
<keyword evidence="1" id="KW-0812">Transmembrane</keyword>
<feature type="transmembrane region" description="Helical" evidence="1">
    <location>
        <begin position="15"/>
        <end position="34"/>
    </location>
</feature>
<feature type="transmembrane region" description="Helical" evidence="1">
    <location>
        <begin position="71"/>
        <end position="93"/>
    </location>
</feature>
<feature type="transmembrane region" description="Helical" evidence="1">
    <location>
        <begin position="360"/>
        <end position="382"/>
    </location>
</feature>
<keyword evidence="1" id="KW-0472">Membrane</keyword>
<feature type="transmembrane region" description="Helical" evidence="1">
    <location>
        <begin position="146"/>
        <end position="162"/>
    </location>
</feature>
<accession>A0AA41KK01</accession>
<keyword evidence="1" id="KW-1133">Transmembrane helix</keyword>
<evidence type="ECO:0000256" key="1">
    <source>
        <dbReference type="SAM" id="Phobius"/>
    </source>
</evidence>